<dbReference type="Proteomes" id="UP001295684">
    <property type="component" value="Unassembled WGS sequence"/>
</dbReference>
<dbReference type="EMBL" id="CAMPGE010006807">
    <property type="protein sequence ID" value="CAI2365703.1"/>
    <property type="molecule type" value="Genomic_DNA"/>
</dbReference>
<gene>
    <name evidence="2" type="ORF">ECRASSUSDP1_LOCUS7002</name>
</gene>
<accession>A0AAD1UI20</accession>
<evidence type="ECO:0000256" key="1">
    <source>
        <dbReference type="SAM" id="MobiDB-lite"/>
    </source>
</evidence>
<comment type="caution">
    <text evidence="2">The sequence shown here is derived from an EMBL/GenBank/DDBJ whole genome shotgun (WGS) entry which is preliminary data.</text>
</comment>
<feature type="compositionally biased region" description="Basic and acidic residues" evidence="1">
    <location>
        <begin position="212"/>
        <end position="242"/>
    </location>
</feature>
<reference evidence="2" key="1">
    <citation type="submission" date="2023-07" db="EMBL/GenBank/DDBJ databases">
        <authorList>
            <consortium name="AG Swart"/>
            <person name="Singh M."/>
            <person name="Singh A."/>
            <person name="Seah K."/>
            <person name="Emmerich C."/>
        </authorList>
    </citation>
    <scope>NUCLEOTIDE SEQUENCE</scope>
    <source>
        <strain evidence="2">DP1</strain>
    </source>
</reference>
<keyword evidence="3" id="KW-1185">Reference proteome</keyword>
<organism evidence="2 3">
    <name type="scientific">Euplotes crassus</name>
    <dbReference type="NCBI Taxonomy" id="5936"/>
    <lineage>
        <taxon>Eukaryota</taxon>
        <taxon>Sar</taxon>
        <taxon>Alveolata</taxon>
        <taxon>Ciliophora</taxon>
        <taxon>Intramacronucleata</taxon>
        <taxon>Spirotrichea</taxon>
        <taxon>Hypotrichia</taxon>
        <taxon>Euplotida</taxon>
        <taxon>Euplotidae</taxon>
        <taxon>Moneuplotes</taxon>
    </lineage>
</organism>
<evidence type="ECO:0000313" key="2">
    <source>
        <dbReference type="EMBL" id="CAI2365703.1"/>
    </source>
</evidence>
<feature type="region of interest" description="Disordered" evidence="1">
    <location>
        <begin position="198"/>
        <end position="242"/>
    </location>
</feature>
<protein>
    <submittedName>
        <fullName evidence="2">Uncharacterized protein</fullName>
    </submittedName>
</protein>
<name>A0AAD1UI20_EUPCR</name>
<proteinExistence type="predicted"/>
<dbReference type="AlphaFoldDB" id="A0AAD1UI20"/>
<evidence type="ECO:0000313" key="3">
    <source>
        <dbReference type="Proteomes" id="UP001295684"/>
    </source>
</evidence>
<sequence length="479" mass="57069">MRQKNLHEDLFRLRRRSKRILLCRPYYWDCKYIRLYSPSSIKPLVSQISKMLSLLYYHIAEDQPHSYTKEAAQFCQDLLTKINEIKSEISAAEKQKEFFKFTKIKRDINQIRLLIDENEDFSKFTKEFSWDCVASFISSNHYTLQSPFTSSDQDYKDHEDLVRENKDLLHRVEVLKRAYQRSQEEKLKIEGELLNLKKNKSGSSLPHRKVQKERTGLHRRDLEEEKKDLRRDRPRRENPRREKELVKKEGNWIIIEGFDPESAKVELSMNKENDQYILSKLNFYRHKFGPLKRLKLDRLKNEDEEINIFLTRCISKEIELFFFGINVGKKVFLGYYLDGLKIVLPKVLKEVYFCWVVVEEGEVAEVLKATRGVERVVFNSCKVSIPPLLDLTVQEPYKTKYLSFRWSGSRDWHTDMDWDKHPERLEYLLIAISNCTLQNSLETLNVYKCKITVEQVEELCLKHSLEEVTVVDEDHCVMS</sequence>